<dbReference type="FunFam" id="3.40.50.1360:FF:000009">
    <property type="entry name" value="Probable 6-phosphogluconolactonase"/>
    <property type="match status" value="1"/>
</dbReference>
<dbReference type="eggNOG" id="KOG3147">
    <property type="taxonomic scope" value="Eukaryota"/>
</dbReference>
<protein>
    <recommendedName>
        <fullName evidence="5">6-phosphogluconolactonase</fullName>
        <ecNumber evidence="5">3.1.1.31</ecNumber>
    </recommendedName>
</protein>
<comment type="pathway">
    <text evidence="3">Carbohydrate degradation; pentose phosphate pathway; D-ribulose 5-phosphate from D-glucose 6-phosphate (oxidative stage): step 2/3.</text>
</comment>
<dbReference type="InterPro" id="IPR005900">
    <property type="entry name" value="6-phosphogluconolactonase_DevB"/>
</dbReference>
<dbReference type="Gene3D" id="3.40.50.1360">
    <property type="match status" value="2"/>
</dbReference>
<evidence type="ECO:0000256" key="2">
    <source>
        <dbReference type="ARBA" id="ARBA00002681"/>
    </source>
</evidence>
<dbReference type="SUPFAM" id="SSF100950">
    <property type="entry name" value="NagB/RpiA/CoA transferase-like"/>
    <property type="match status" value="3"/>
</dbReference>
<dbReference type="GO" id="GO:0006098">
    <property type="term" value="P:pentose-phosphate shunt"/>
    <property type="evidence" value="ECO:0007669"/>
    <property type="project" value="UniProtKB-UniPathway"/>
</dbReference>
<dbReference type="Gramene" id="OMERI09G12830.1">
    <property type="protein sequence ID" value="OMERI09G12830.1"/>
    <property type="gene ID" value="OMERI09G12830"/>
</dbReference>
<evidence type="ECO:0000256" key="3">
    <source>
        <dbReference type="ARBA" id="ARBA00004961"/>
    </source>
</evidence>
<dbReference type="AlphaFoldDB" id="A0A0E0EU35"/>
<evidence type="ECO:0000256" key="5">
    <source>
        <dbReference type="ARBA" id="ARBA00013198"/>
    </source>
</evidence>
<comment type="similarity">
    <text evidence="4">Belongs to the glucosamine/galactosamine-6-phosphate isomerase family. 6-phosphogluconolactonase subfamily.</text>
</comment>
<dbReference type="GO" id="GO:0005975">
    <property type="term" value="P:carbohydrate metabolic process"/>
    <property type="evidence" value="ECO:0007669"/>
    <property type="project" value="InterPro"/>
</dbReference>
<keyword evidence="6" id="KW-0378">Hydrolase</keyword>
<feature type="domain" description="Glucosamine/galactosamine-6-phosphate isomerase" evidence="7">
    <location>
        <begin position="549"/>
        <end position="695"/>
    </location>
</feature>
<comment type="function">
    <text evidence="2">Hydrolysis of 6-phosphogluconolactone to 6-phosphogluconate.</text>
</comment>
<dbReference type="InterPro" id="IPR006148">
    <property type="entry name" value="Glc/Gal-6P_isomerase"/>
</dbReference>
<organism evidence="8">
    <name type="scientific">Oryza meridionalis</name>
    <dbReference type="NCBI Taxonomy" id="40149"/>
    <lineage>
        <taxon>Eukaryota</taxon>
        <taxon>Viridiplantae</taxon>
        <taxon>Streptophyta</taxon>
        <taxon>Embryophyta</taxon>
        <taxon>Tracheophyta</taxon>
        <taxon>Spermatophyta</taxon>
        <taxon>Magnoliopsida</taxon>
        <taxon>Liliopsida</taxon>
        <taxon>Poales</taxon>
        <taxon>Poaceae</taxon>
        <taxon>BOP clade</taxon>
        <taxon>Oryzoideae</taxon>
        <taxon>Oryzeae</taxon>
        <taxon>Oryzinae</taxon>
        <taxon>Oryza</taxon>
    </lineage>
</organism>
<feature type="domain" description="Glucosamine/galactosamine-6-phosphate isomerase" evidence="7">
    <location>
        <begin position="80"/>
        <end position="310"/>
    </location>
</feature>
<dbReference type="InterPro" id="IPR037171">
    <property type="entry name" value="NagB/RpiA_transferase-like"/>
</dbReference>
<dbReference type="UniPathway" id="UPA00115"/>
<evidence type="ECO:0000256" key="1">
    <source>
        <dbReference type="ARBA" id="ARBA00000832"/>
    </source>
</evidence>
<accession>A0A0E0EU35</accession>
<reference evidence="8" key="1">
    <citation type="submission" date="2015-04" db="UniProtKB">
        <authorList>
            <consortium name="EnsemblPlants"/>
        </authorList>
    </citation>
    <scope>IDENTIFICATION</scope>
</reference>
<comment type="catalytic activity">
    <reaction evidence="1">
        <text>6-phospho-D-glucono-1,5-lactone + H2O = 6-phospho-D-gluconate + H(+)</text>
        <dbReference type="Rhea" id="RHEA:12556"/>
        <dbReference type="ChEBI" id="CHEBI:15377"/>
        <dbReference type="ChEBI" id="CHEBI:15378"/>
        <dbReference type="ChEBI" id="CHEBI:57955"/>
        <dbReference type="ChEBI" id="CHEBI:58759"/>
        <dbReference type="EC" id="3.1.1.31"/>
    </reaction>
</comment>
<dbReference type="Proteomes" id="UP000008021">
    <property type="component" value="Chromosome 9"/>
</dbReference>
<dbReference type="NCBIfam" id="TIGR01198">
    <property type="entry name" value="pgl"/>
    <property type="match status" value="1"/>
</dbReference>
<evidence type="ECO:0000313" key="9">
    <source>
        <dbReference type="Proteomes" id="UP000008021"/>
    </source>
</evidence>
<dbReference type="PANTHER" id="PTHR11054">
    <property type="entry name" value="6-PHOSPHOGLUCONOLACTONASE"/>
    <property type="match status" value="1"/>
</dbReference>
<dbReference type="InterPro" id="IPR039104">
    <property type="entry name" value="6PGL"/>
</dbReference>
<keyword evidence="9" id="KW-1185">Reference proteome</keyword>
<dbReference type="EC" id="3.1.1.31" evidence="5"/>
<evidence type="ECO:0000256" key="6">
    <source>
        <dbReference type="ARBA" id="ARBA00022801"/>
    </source>
</evidence>
<reference evidence="8" key="2">
    <citation type="submission" date="2018-05" db="EMBL/GenBank/DDBJ databases">
        <title>OmerRS3 (Oryza meridionalis Reference Sequence Version 3).</title>
        <authorList>
            <person name="Zhang J."/>
            <person name="Kudrna D."/>
            <person name="Lee S."/>
            <person name="Talag J."/>
            <person name="Welchert J."/>
            <person name="Wing R.A."/>
        </authorList>
    </citation>
    <scope>NUCLEOTIDE SEQUENCE [LARGE SCALE GENOMIC DNA]</scope>
    <source>
        <strain evidence="8">cv. OR44</strain>
    </source>
</reference>
<proteinExistence type="inferred from homology"/>
<evidence type="ECO:0000313" key="8">
    <source>
        <dbReference type="EnsemblPlants" id="OMERI09G12830.1"/>
    </source>
</evidence>
<dbReference type="GO" id="GO:0005737">
    <property type="term" value="C:cytoplasm"/>
    <property type="evidence" value="ECO:0007669"/>
    <property type="project" value="UniProtKB-ARBA"/>
</dbReference>
<dbReference type="EnsemblPlants" id="OMERI09G12830.1">
    <property type="protein sequence ID" value="OMERI09G12830.1"/>
    <property type="gene ID" value="OMERI09G12830"/>
</dbReference>
<dbReference type="GO" id="GO:0017057">
    <property type="term" value="F:6-phosphogluconolactonase activity"/>
    <property type="evidence" value="ECO:0007669"/>
    <property type="project" value="UniProtKB-EC"/>
</dbReference>
<dbReference type="STRING" id="40149.A0A0E0EU35"/>
<evidence type="ECO:0000256" key="4">
    <source>
        <dbReference type="ARBA" id="ARBA00010662"/>
    </source>
</evidence>
<feature type="domain" description="Glucosamine/galactosamine-6-phosphate isomerase" evidence="7">
    <location>
        <begin position="414"/>
        <end position="501"/>
    </location>
</feature>
<dbReference type="CDD" id="cd01400">
    <property type="entry name" value="6PGL"/>
    <property type="match status" value="2"/>
</dbReference>
<dbReference type="HOGENOM" id="CLU_417621_0_0_1"/>
<evidence type="ECO:0000259" key="7">
    <source>
        <dbReference type="Pfam" id="PF01182"/>
    </source>
</evidence>
<name>A0A0E0EU35_9ORYZ</name>
<dbReference type="PANTHER" id="PTHR11054:SF22">
    <property type="entry name" value="6-PHOSPHOGLUCONOLACTONASE 3, CHLOROPLASTIC"/>
    <property type="match status" value="1"/>
</dbReference>
<dbReference type="Pfam" id="PF01182">
    <property type="entry name" value="Glucosamine_iso"/>
    <property type="match status" value="3"/>
</dbReference>
<sequence length="708" mass="75607">MSVSAAVAAASTSRTLVLARRRSPLASRVAATSRGRLFPSGSHPLAVSPAARAPAMATDGAAAAAAGSKKKKEVLIFDAEEDLAVSLAKYTAELSAKLAAERGAFTVVLSGGSLIKNIRKLAEPPYLDSVDWSKWHVFWVDERVVPKDHEDSNYKLALDGFLSKVPIPTGQVYAINDALSAEGAADDYETCLKQLVKNGVIAMSQSTGFPRFDVMLLGMGPDGHIASLFPGHPLVNENQKWVTYIKDSPKPPPERITFTFPVINSSAYVAMVVTGAGKAGAVQKALSDKQTSSDLLPVEMAVLQDGEFTWFTDKPAVSIPHLLPPLITRRLPFAMSVSAAVAAASTSRTLVLARRRSPLASRVAATSRGRLFPSGSHPLAVSPAARAPAMATDGAAAAAAGSKKKKEVLIFDAEEDLAVSLAKYTAELSAKLAAERGAFTVVLSGGSLIKNIRKLAEPPYLDSVDWSKWHVFWVDERVVPKDHEDSNYKLALDGFLSKPTLCNTNCIWQFTQHGLRREGDGQRESRGLRRQWGGGASDAGVGRGWGGGEVPIPTGQVYAINDALSAEGAADDYETCLKQLVKNGVIAMSQSTGFPRFDVMLLGMGPDGHIASLFPGHPLVNENQKWVTYIKDSPKPPPERITFTFPVINSSAYVAMVVTGAGKAGAVQKALSDKQTSSDLLPVEMAVLQDGEFTWFTDKPAVSMLQNK</sequence>